<evidence type="ECO:0000256" key="6">
    <source>
        <dbReference type="RuleBase" id="RU367044"/>
    </source>
</evidence>
<sequence>MDSLQVKLTLLLFFLLLLNQFKSLTFMFPKQTHVTILNGMPDILEIHCESEYEDLGVHSLPPGETYHFSFRPNLFGSTIFYCSFQWDNIPKYFDIYHQGIERKACVECLWQARPTGPCMFNYDTHILKEIYIEVWLSWWAGLGQDSIVNPQNGLDWEIQIA</sequence>
<dbReference type="InterPro" id="IPR010264">
    <property type="entry name" value="Self-incomp_S1"/>
</dbReference>
<proteinExistence type="inferred from homology"/>
<evidence type="ECO:0000313" key="7">
    <source>
        <dbReference type="EMBL" id="KAK6930301.1"/>
    </source>
</evidence>
<comment type="subcellular location">
    <subcellularLocation>
        <location evidence="1 6">Secreted</location>
    </subcellularLocation>
</comment>
<protein>
    <recommendedName>
        <fullName evidence="6">S-protein homolog</fullName>
    </recommendedName>
</protein>
<dbReference type="PANTHER" id="PTHR31232">
    <property type="match status" value="1"/>
</dbReference>
<feature type="chain" id="PRO_5042672983" description="S-protein homolog" evidence="6">
    <location>
        <begin position="24"/>
        <end position="161"/>
    </location>
</feature>
<dbReference type="Pfam" id="PF05938">
    <property type="entry name" value="Self-incomp_S1"/>
    <property type="match status" value="1"/>
</dbReference>
<dbReference type="AlphaFoldDB" id="A0AAN8Z9S9"/>
<reference evidence="7 8" key="1">
    <citation type="submission" date="2023-12" db="EMBL/GenBank/DDBJ databases">
        <title>A high-quality genome assembly for Dillenia turbinata (Dilleniales).</title>
        <authorList>
            <person name="Chanderbali A."/>
        </authorList>
    </citation>
    <scope>NUCLEOTIDE SEQUENCE [LARGE SCALE GENOMIC DNA]</scope>
    <source>
        <strain evidence="7">LSX21</strain>
        <tissue evidence="7">Leaf</tissue>
    </source>
</reference>
<dbReference type="Proteomes" id="UP001370490">
    <property type="component" value="Unassembled WGS sequence"/>
</dbReference>
<dbReference type="PANTHER" id="PTHR31232:SF43">
    <property type="entry name" value="S-PROTEIN HOMOLOG 29-RELATED"/>
    <property type="match status" value="1"/>
</dbReference>
<evidence type="ECO:0000256" key="1">
    <source>
        <dbReference type="ARBA" id="ARBA00004613"/>
    </source>
</evidence>
<evidence type="ECO:0000256" key="3">
    <source>
        <dbReference type="ARBA" id="ARBA00022471"/>
    </source>
</evidence>
<evidence type="ECO:0000256" key="2">
    <source>
        <dbReference type="ARBA" id="ARBA00005581"/>
    </source>
</evidence>
<dbReference type="GO" id="GO:0060320">
    <property type="term" value="P:rejection of self pollen"/>
    <property type="evidence" value="ECO:0007669"/>
    <property type="project" value="UniProtKB-KW"/>
</dbReference>
<keyword evidence="5 6" id="KW-0732">Signal</keyword>
<gene>
    <name evidence="7" type="ORF">RJ641_004395</name>
</gene>
<evidence type="ECO:0000256" key="5">
    <source>
        <dbReference type="ARBA" id="ARBA00022729"/>
    </source>
</evidence>
<keyword evidence="3 6" id="KW-0713">Self-incompatibility</keyword>
<accession>A0AAN8Z9S9</accession>
<keyword evidence="4 6" id="KW-0964">Secreted</keyword>
<comment type="similarity">
    <text evidence="2 6">Belongs to the plant self-incompatibility (S1) protein family.</text>
</comment>
<feature type="signal peptide" evidence="6">
    <location>
        <begin position="1"/>
        <end position="23"/>
    </location>
</feature>
<evidence type="ECO:0000256" key="4">
    <source>
        <dbReference type="ARBA" id="ARBA00022525"/>
    </source>
</evidence>
<organism evidence="7 8">
    <name type="scientific">Dillenia turbinata</name>
    <dbReference type="NCBI Taxonomy" id="194707"/>
    <lineage>
        <taxon>Eukaryota</taxon>
        <taxon>Viridiplantae</taxon>
        <taxon>Streptophyta</taxon>
        <taxon>Embryophyta</taxon>
        <taxon>Tracheophyta</taxon>
        <taxon>Spermatophyta</taxon>
        <taxon>Magnoliopsida</taxon>
        <taxon>eudicotyledons</taxon>
        <taxon>Gunneridae</taxon>
        <taxon>Pentapetalae</taxon>
        <taxon>Dilleniales</taxon>
        <taxon>Dilleniaceae</taxon>
        <taxon>Dillenia</taxon>
    </lineage>
</organism>
<keyword evidence="8" id="KW-1185">Reference proteome</keyword>
<evidence type="ECO:0000313" key="8">
    <source>
        <dbReference type="Proteomes" id="UP001370490"/>
    </source>
</evidence>
<dbReference type="EMBL" id="JBAMMX010000012">
    <property type="protein sequence ID" value="KAK6930301.1"/>
    <property type="molecule type" value="Genomic_DNA"/>
</dbReference>
<name>A0AAN8Z9S9_9MAGN</name>
<comment type="caution">
    <text evidence="7">The sequence shown here is derived from an EMBL/GenBank/DDBJ whole genome shotgun (WGS) entry which is preliminary data.</text>
</comment>
<dbReference type="GO" id="GO:0005576">
    <property type="term" value="C:extracellular region"/>
    <property type="evidence" value="ECO:0007669"/>
    <property type="project" value="UniProtKB-SubCell"/>
</dbReference>